<gene>
    <name evidence="1" type="ORF">PMF13cell1_02450</name>
</gene>
<organism evidence="1 2">
    <name type="scientific">Blautia producta</name>
    <dbReference type="NCBI Taxonomy" id="33035"/>
    <lineage>
        <taxon>Bacteria</taxon>
        <taxon>Bacillati</taxon>
        <taxon>Bacillota</taxon>
        <taxon>Clostridia</taxon>
        <taxon>Lachnospirales</taxon>
        <taxon>Lachnospiraceae</taxon>
        <taxon>Blautia</taxon>
    </lineage>
</organism>
<dbReference type="RefSeq" id="WP_205730569.1">
    <property type="nucleotide sequence ID" value="NZ_CP035945.1"/>
</dbReference>
<evidence type="ECO:0000313" key="1">
    <source>
        <dbReference type="EMBL" id="QBE96903.1"/>
    </source>
</evidence>
<name>A0A4P6M0H1_9FIRM</name>
<dbReference type="EMBL" id="CP035945">
    <property type="protein sequence ID" value="QBE96903.1"/>
    <property type="molecule type" value="Genomic_DNA"/>
</dbReference>
<reference evidence="1 2" key="1">
    <citation type="submission" date="2019-01" db="EMBL/GenBank/DDBJ databases">
        <title>PMF-metabolizing Aryl O-demethylase.</title>
        <authorList>
            <person name="Kim M."/>
        </authorList>
    </citation>
    <scope>NUCLEOTIDE SEQUENCE [LARGE SCALE GENOMIC DNA]</scope>
    <source>
        <strain evidence="1 2">PMF1</strain>
    </source>
</reference>
<protein>
    <submittedName>
        <fullName evidence="1">Uncharacterized protein</fullName>
    </submittedName>
</protein>
<dbReference type="Proteomes" id="UP000289794">
    <property type="component" value="Chromosome"/>
</dbReference>
<accession>A0A4P6M0H1</accession>
<dbReference type="AlphaFoldDB" id="A0A4P6M0H1"/>
<dbReference type="KEGG" id="bpro:PMF13cell1_02450"/>
<sequence length="57" mass="6819">MKFEELLLDREQEGREEGLAQMSKLIRLLLRDGKAEQIPLITEDPELRDRLLKQYHI</sequence>
<proteinExistence type="predicted"/>
<evidence type="ECO:0000313" key="2">
    <source>
        <dbReference type="Proteomes" id="UP000289794"/>
    </source>
</evidence>